<accession>A0A165LW07</accession>
<evidence type="ECO:0000313" key="3">
    <source>
        <dbReference type="Proteomes" id="UP000076727"/>
    </source>
</evidence>
<protein>
    <submittedName>
        <fullName evidence="2">Uncharacterized protein</fullName>
    </submittedName>
</protein>
<name>A0A165LW07_9APHY</name>
<evidence type="ECO:0000313" key="2">
    <source>
        <dbReference type="EMBL" id="KZT64919.1"/>
    </source>
</evidence>
<evidence type="ECO:0000256" key="1">
    <source>
        <dbReference type="SAM" id="MobiDB-lite"/>
    </source>
</evidence>
<keyword evidence="3" id="KW-1185">Reference proteome</keyword>
<dbReference type="EMBL" id="KV429115">
    <property type="protein sequence ID" value="KZT64919.1"/>
    <property type="molecule type" value="Genomic_DNA"/>
</dbReference>
<organism evidence="2 3">
    <name type="scientific">Daedalea quercina L-15889</name>
    <dbReference type="NCBI Taxonomy" id="1314783"/>
    <lineage>
        <taxon>Eukaryota</taxon>
        <taxon>Fungi</taxon>
        <taxon>Dikarya</taxon>
        <taxon>Basidiomycota</taxon>
        <taxon>Agaricomycotina</taxon>
        <taxon>Agaricomycetes</taxon>
        <taxon>Polyporales</taxon>
        <taxon>Fomitopsis</taxon>
    </lineage>
</organism>
<dbReference type="Proteomes" id="UP000076727">
    <property type="component" value="Unassembled WGS sequence"/>
</dbReference>
<reference evidence="2 3" key="1">
    <citation type="journal article" date="2016" name="Mol. Biol. Evol.">
        <title>Comparative Genomics of Early-Diverging Mushroom-Forming Fungi Provides Insights into the Origins of Lignocellulose Decay Capabilities.</title>
        <authorList>
            <person name="Nagy L.G."/>
            <person name="Riley R."/>
            <person name="Tritt A."/>
            <person name="Adam C."/>
            <person name="Daum C."/>
            <person name="Floudas D."/>
            <person name="Sun H."/>
            <person name="Yadav J.S."/>
            <person name="Pangilinan J."/>
            <person name="Larsson K.H."/>
            <person name="Matsuura K."/>
            <person name="Barry K."/>
            <person name="Labutti K."/>
            <person name="Kuo R."/>
            <person name="Ohm R.A."/>
            <person name="Bhattacharya S.S."/>
            <person name="Shirouzu T."/>
            <person name="Yoshinaga Y."/>
            <person name="Martin F.M."/>
            <person name="Grigoriev I.V."/>
            <person name="Hibbett D.S."/>
        </authorList>
    </citation>
    <scope>NUCLEOTIDE SEQUENCE [LARGE SCALE GENOMIC DNA]</scope>
    <source>
        <strain evidence="2 3">L-15889</strain>
    </source>
</reference>
<dbReference type="AlphaFoldDB" id="A0A165LW07"/>
<sequence>MLRQRTHRVGDSRSGSVCARLGSLSSPSQSSRARVEPYSIILFYSTHCLCARGLWATAARTGGAGCVRRPNALGNAGPGVGGFSMGWVLSAGRRAPTRRLCVS</sequence>
<proteinExistence type="predicted"/>
<gene>
    <name evidence="2" type="ORF">DAEQUDRAFT_569261</name>
</gene>
<feature type="region of interest" description="Disordered" evidence="1">
    <location>
        <begin position="1"/>
        <end position="31"/>
    </location>
</feature>